<dbReference type="EMBL" id="DSBX01000041">
    <property type="protein sequence ID" value="HDQ98883.1"/>
    <property type="molecule type" value="Genomic_DNA"/>
</dbReference>
<accession>A0A7V0T4N5</accession>
<evidence type="ECO:0008006" key="2">
    <source>
        <dbReference type="Google" id="ProtNLM"/>
    </source>
</evidence>
<proteinExistence type="predicted"/>
<evidence type="ECO:0000313" key="1">
    <source>
        <dbReference type="EMBL" id="HDQ98883.1"/>
    </source>
</evidence>
<protein>
    <recommendedName>
        <fullName evidence="2">Lrp/AsnC family transcriptional regulator</fullName>
    </recommendedName>
</protein>
<dbReference type="Proteomes" id="UP000885672">
    <property type="component" value="Unassembled WGS sequence"/>
</dbReference>
<gene>
    <name evidence="1" type="ORF">ENN51_01150</name>
</gene>
<comment type="caution">
    <text evidence="1">The sequence shown here is derived from an EMBL/GenBank/DDBJ whole genome shotgun (WGS) entry which is preliminary data.</text>
</comment>
<reference evidence="1" key="1">
    <citation type="journal article" date="2020" name="mSystems">
        <title>Genome- and Community-Level Interaction Insights into Carbon Utilization and Element Cycling Functions of Hydrothermarchaeota in Hydrothermal Sediment.</title>
        <authorList>
            <person name="Zhou Z."/>
            <person name="Liu Y."/>
            <person name="Xu W."/>
            <person name="Pan J."/>
            <person name="Luo Z.H."/>
            <person name="Li M."/>
        </authorList>
    </citation>
    <scope>NUCLEOTIDE SEQUENCE [LARGE SCALE GENOMIC DNA]</scope>
    <source>
        <strain evidence="1">SpSt-1182</strain>
    </source>
</reference>
<organism evidence="1">
    <name type="scientific">candidate division WOR-3 bacterium</name>
    <dbReference type="NCBI Taxonomy" id="2052148"/>
    <lineage>
        <taxon>Bacteria</taxon>
        <taxon>Bacteria division WOR-3</taxon>
    </lineage>
</organism>
<sequence length="326" mass="35879">MLIERLDVAAIRLCEQHGLIPPEQELAAVGLADSEFRQRLHRLTALGVIRSFHATLVVPPLVGGDWVWGSVLATVSRPLGIANLLARQLPFVTELLLNSSLPAGVGPNLALLFYSRDFETEARYIRSVSGIEYAEVGRIADYSFPVSRQLSTEEKGLLRRLAAHPAAGLTVSRDETFRPSLTATLKAFGDAVGQTPDWVRAKLDRLFWTPVNGTGVVRVLPELDWTRVENFGHFHFLLNTGHRPDQLARLIADSSNGEIPARGFELVLGGNPYRGRYVQVEADCWGVAEMMERVNYLNQIAGISVQAVLLNQGVVINSGWVPGLLE</sequence>
<dbReference type="AlphaFoldDB" id="A0A7V0T4N5"/>
<name>A0A7V0T4N5_UNCW3</name>